<evidence type="ECO:0000259" key="8">
    <source>
        <dbReference type="SMART" id="SM00978"/>
    </source>
</evidence>
<dbReference type="Pfam" id="PF04280">
    <property type="entry name" value="Tim44"/>
    <property type="match status" value="1"/>
</dbReference>
<dbReference type="GO" id="GO:0051087">
    <property type="term" value="F:protein-folding chaperone binding"/>
    <property type="evidence" value="ECO:0007669"/>
    <property type="project" value="TreeGrafter"/>
</dbReference>
<reference evidence="10" key="1">
    <citation type="journal article" date="2019" name="Nat. Commun.">
        <title>Expansion of phycobilisome linker gene families in mesophilic red algae.</title>
        <authorList>
            <person name="Lee J."/>
            <person name="Kim D."/>
            <person name="Bhattacharya D."/>
            <person name="Yoon H.S."/>
        </authorList>
    </citation>
    <scope>NUCLEOTIDE SEQUENCE [LARGE SCALE GENOMIC DNA]</scope>
    <source>
        <strain evidence="10">CCMP 1328</strain>
    </source>
</reference>
<dbReference type="Proteomes" id="UP000324585">
    <property type="component" value="Unassembled WGS sequence"/>
</dbReference>
<feature type="compositionally biased region" description="Low complexity" evidence="7">
    <location>
        <begin position="64"/>
        <end position="79"/>
    </location>
</feature>
<evidence type="ECO:0000256" key="4">
    <source>
        <dbReference type="ARBA" id="ARBA00022946"/>
    </source>
</evidence>
<dbReference type="OrthoDB" id="10265990at2759"/>
<comment type="subcellular location">
    <subcellularLocation>
        <location evidence="1">Mitochondrion inner membrane</location>
    </subcellularLocation>
</comment>
<name>A0A5J4YXA9_PORPP</name>
<feature type="region of interest" description="Disordered" evidence="7">
    <location>
        <begin position="142"/>
        <end position="162"/>
    </location>
</feature>
<organism evidence="9 10">
    <name type="scientific">Porphyridium purpureum</name>
    <name type="common">Red alga</name>
    <name type="synonym">Porphyridium cruentum</name>
    <dbReference type="NCBI Taxonomy" id="35688"/>
    <lineage>
        <taxon>Eukaryota</taxon>
        <taxon>Rhodophyta</taxon>
        <taxon>Bangiophyceae</taxon>
        <taxon>Porphyridiales</taxon>
        <taxon>Porphyridiaceae</taxon>
        <taxon>Porphyridium</taxon>
    </lineage>
</organism>
<evidence type="ECO:0000256" key="6">
    <source>
        <dbReference type="ARBA" id="ARBA00023136"/>
    </source>
</evidence>
<dbReference type="Gene3D" id="3.10.450.240">
    <property type="match status" value="1"/>
</dbReference>
<protein>
    <submittedName>
        <fullName evidence="9">Mitochondrial import inner membrane translocase subunit TIM44-1</fullName>
    </submittedName>
</protein>
<dbReference type="InterPro" id="IPR032710">
    <property type="entry name" value="NTF2-like_dom_sf"/>
</dbReference>
<evidence type="ECO:0000256" key="7">
    <source>
        <dbReference type="SAM" id="MobiDB-lite"/>
    </source>
</evidence>
<evidence type="ECO:0000313" key="9">
    <source>
        <dbReference type="EMBL" id="KAA8495303.1"/>
    </source>
</evidence>
<dbReference type="OMA" id="QFRISEF"/>
<feature type="region of interest" description="Disordered" evidence="7">
    <location>
        <begin position="362"/>
        <end position="422"/>
    </location>
</feature>
<keyword evidence="4" id="KW-0809">Transit peptide</keyword>
<feature type="region of interest" description="Disordered" evidence="7">
    <location>
        <begin position="57"/>
        <end position="101"/>
    </location>
</feature>
<dbReference type="AlphaFoldDB" id="A0A5J4YXA9"/>
<comment type="similarity">
    <text evidence="2">Belongs to the Tim44 family.</text>
</comment>
<keyword evidence="10" id="KW-1185">Reference proteome</keyword>
<dbReference type="EMBL" id="VRMN01000003">
    <property type="protein sequence ID" value="KAA8495303.1"/>
    <property type="molecule type" value="Genomic_DNA"/>
</dbReference>
<evidence type="ECO:0000313" key="10">
    <source>
        <dbReference type="Proteomes" id="UP000324585"/>
    </source>
</evidence>
<dbReference type="InterPro" id="IPR007379">
    <property type="entry name" value="Tim44-like_dom"/>
</dbReference>
<keyword evidence="5" id="KW-0496">Mitochondrion</keyword>
<feature type="domain" description="Tim44-like" evidence="8">
    <location>
        <begin position="215"/>
        <end position="427"/>
    </location>
</feature>
<proteinExistence type="inferred from homology"/>
<dbReference type="PANTHER" id="PTHR10721:SF1">
    <property type="entry name" value="MITOCHONDRIAL IMPORT INNER MEMBRANE TRANSLOCASE SUBUNIT TIM44"/>
    <property type="match status" value="1"/>
</dbReference>
<dbReference type="GO" id="GO:0005743">
    <property type="term" value="C:mitochondrial inner membrane"/>
    <property type="evidence" value="ECO:0007669"/>
    <property type="project" value="UniProtKB-SubCell"/>
</dbReference>
<evidence type="ECO:0000256" key="1">
    <source>
        <dbReference type="ARBA" id="ARBA00004273"/>
    </source>
</evidence>
<dbReference type="PANTHER" id="PTHR10721">
    <property type="entry name" value="MITOCHONDRIAL IMPORT INNER MEMBRANE TRANSLOCASE SUBUNIT TIM44"/>
    <property type="match status" value="1"/>
</dbReference>
<dbReference type="SMART" id="SM00978">
    <property type="entry name" value="Tim44"/>
    <property type="match status" value="1"/>
</dbReference>
<dbReference type="GO" id="GO:0030150">
    <property type="term" value="P:protein import into mitochondrial matrix"/>
    <property type="evidence" value="ECO:0007669"/>
    <property type="project" value="TreeGrafter"/>
</dbReference>
<feature type="compositionally biased region" description="Basic and acidic residues" evidence="7">
    <location>
        <begin position="397"/>
        <end position="414"/>
    </location>
</feature>
<keyword evidence="3" id="KW-0999">Mitochondrion inner membrane</keyword>
<dbReference type="SUPFAM" id="SSF54427">
    <property type="entry name" value="NTF2-like"/>
    <property type="match status" value="1"/>
</dbReference>
<comment type="caution">
    <text evidence="9">The sequence shown here is derived from an EMBL/GenBank/DDBJ whole genome shotgun (WGS) entry which is preliminary data.</text>
</comment>
<accession>A0A5J4YXA9</accession>
<evidence type="ECO:0000256" key="2">
    <source>
        <dbReference type="ARBA" id="ARBA00009597"/>
    </source>
</evidence>
<keyword evidence="6" id="KW-0472">Membrane</keyword>
<evidence type="ECO:0000256" key="5">
    <source>
        <dbReference type="ARBA" id="ARBA00023128"/>
    </source>
</evidence>
<sequence>MMLRSVRTLCGCTRHLSTLRSRSVSKPTHEVLSEFASPYSWTPRCRFVCSAPGREKETVEGTKAGSSSSSSSAEASAGSVVHQPGTDPEDDAEGGAPKKRGVVGGFVRGLMGGSETAAEDEYISEARKAGVHIEPHRSELVATRRRRRADEEEGASAGDGTSIRDRLFSRFGGSAFIKGALDAKERISERVEESDNPIINFFRNVYDRFFAENEMGQVIREIRVSHPNFRISDFLREVEHETIPRVMDAYLRCDEAVLKENTTEDAYRMLLASIKERKVEGIEIDPTILSVDDVSLTAARFLDDLPVLIVSFSVQQINCLRDRSGNIIEGKEDDIRAVYYLWAMIQDHDLDEELFGDSTAGKEEAAGGAAPRDTGKETEGASEESSNSAGASATEDPQAKKESESESTAEDTKQERRKGWKIMEMVIRGAHSTI</sequence>
<gene>
    <name evidence="9" type="ORF">FVE85_1458</name>
</gene>
<dbReference type="InterPro" id="IPR039544">
    <property type="entry name" value="Tim44-like"/>
</dbReference>
<feature type="compositionally biased region" description="Low complexity" evidence="7">
    <location>
        <begin position="383"/>
        <end position="395"/>
    </location>
</feature>
<evidence type="ECO:0000256" key="3">
    <source>
        <dbReference type="ARBA" id="ARBA00022792"/>
    </source>
</evidence>